<protein>
    <submittedName>
        <fullName evidence="2">Uncharacterized protein</fullName>
    </submittedName>
</protein>
<feature type="compositionally biased region" description="Polar residues" evidence="1">
    <location>
        <begin position="43"/>
        <end position="52"/>
    </location>
</feature>
<evidence type="ECO:0000256" key="1">
    <source>
        <dbReference type="SAM" id="MobiDB-lite"/>
    </source>
</evidence>
<evidence type="ECO:0000313" key="2">
    <source>
        <dbReference type="EMBL" id="KZU94919.1"/>
    </source>
</evidence>
<feature type="compositionally biased region" description="Basic and acidic residues" evidence="1">
    <location>
        <begin position="11"/>
        <end position="23"/>
    </location>
</feature>
<dbReference type="Proteomes" id="UP000076882">
    <property type="component" value="Unassembled WGS sequence"/>
</dbReference>
<reference evidence="2 3" key="1">
    <citation type="submission" date="2016-03" db="EMBL/GenBank/DDBJ databases">
        <title>Comparative genomics of 54 Lactobacillus plantarum strains reveals genomic uncoupling from niche constraints.</title>
        <authorList>
            <person name="Martino M.E."/>
        </authorList>
    </citation>
    <scope>NUCLEOTIDE SEQUENCE [LARGE SCALE GENOMIC DNA]</scope>
    <source>
        <strain evidence="2 3">19.1</strain>
    </source>
</reference>
<dbReference type="KEGG" id="lpb:SH83_01480"/>
<dbReference type="EMBL" id="LUXM01000028">
    <property type="protein sequence ID" value="KZU94919.1"/>
    <property type="molecule type" value="Genomic_DNA"/>
</dbReference>
<organism evidence="2 3">
    <name type="scientific">Lactiplantibacillus plantarum</name>
    <name type="common">Lactobacillus plantarum</name>
    <dbReference type="NCBI Taxonomy" id="1590"/>
    <lineage>
        <taxon>Bacteria</taxon>
        <taxon>Bacillati</taxon>
        <taxon>Bacillota</taxon>
        <taxon>Bacilli</taxon>
        <taxon>Lactobacillales</taxon>
        <taxon>Lactobacillaceae</taxon>
        <taxon>Lactiplantibacillus</taxon>
    </lineage>
</organism>
<comment type="caution">
    <text evidence="2">The sequence shown here is derived from an EMBL/GenBank/DDBJ whole genome shotgun (WGS) entry which is preliminary data.</text>
</comment>
<evidence type="ECO:0000313" key="3">
    <source>
        <dbReference type="Proteomes" id="UP000076882"/>
    </source>
</evidence>
<feature type="region of interest" description="Disordered" evidence="1">
    <location>
        <begin position="1"/>
        <end position="54"/>
    </location>
</feature>
<dbReference type="PATRIC" id="fig|1590.208.peg.930"/>
<name>A0A0G9FDC6_LACPN</name>
<dbReference type="AlphaFoldDB" id="A0A0G9FDC6"/>
<gene>
    <name evidence="2" type="ORF">Lp19_1708</name>
</gene>
<proteinExistence type="predicted"/>
<sequence>MAGDSAGIAPHDTDQPSFDNDKHHTSRLNPSERWPQKYAGTTYHGTGNTRNSVDIADTTMPRYQFQGDNVGTDRQRLNRCRKSLVPTQSYW</sequence>
<accession>A0A0G9FDC6</accession>